<sequence length="66" mass="7634">MEKALPRSTMVKMAALETQGIYNRHWNTCLKQPYLPVSYLSPATREGRREEADGGRREGLRTPEER</sequence>
<evidence type="ECO:0000256" key="1">
    <source>
        <dbReference type="SAM" id="MobiDB-lite"/>
    </source>
</evidence>
<comment type="caution">
    <text evidence="2">The sequence shown here is derived from an EMBL/GenBank/DDBJ whole genome shotgun (WGS) entry which is preliminary data.</text>
</comment>
<gene>
    <name evidence="2" type="ORF">E2C01_045238</name>
</gene>
<protein>
    <submittedName>
        <fullName evidence="2">Uncharacterized protein</fullName>
    </submittedName>
</protein>
<feature type="compositionally biased region" description="Basic and acidic residues" evidence="1">
    <location>
        <begin position="45"/>
        <end position="66"/>
    </location>
</feature>
<dbReference type="EMBL" id="VSRR010010146">
    <property type="protein sequence ID" value="MPC51394.1"/>
    <property type="molecule type" value="Genomic_DNA"/>
</dbReference>
<dbReference type="Proteomes" id="UP000324222">
    <property type="component" value="Unassembled WGS sequence"/>
</dbReference>
<name>A0A5B7G4H7_PORTR</name>
<feature type="region of interest" description="Disordered" evidence="1">
    <location>
        <begin position="40"/>
        <end position="66"/>
    </location>
</feature>
<proteinExistence type="predicted"/>
<evidence type="ECO:0000313" key="2">
    <source>
        <dbReference type="EMBL" id="MPC51394.1"/>
    </source>
</evidence>
<dbReference type="AlphaFoldDB" id="A0A5B7G4H7"/>
<organism evidence="2 3">
    <name type="scientific">Portunus trituberculatus</name>
    <name type="common">Swimming crab</name>
    <name type="synonym">Neptunus trituberculatus</name>
    <dbReference type="NCBI Taxonomy" id="210409"/>
    <lineage>
        <taxon>Eukaryota</taxon>
        <taxon>Metazoa</taxon>
        <taxon>Ecdysozoa</taxon>
        <taxon>Arthropoda</taxon>
        <taxon>Crustacea</taxon>
        <taxon>Multicrustacea</taxon>
        <taxon>Malacostraca</taxon>
        <taxon>Eumalacostraca</taxon>
        <taxon>Eucarida</taxon>
        <taxon>Decapoda</taxon>
        <taxon>Pleocyemata</taxon>
        <taxon>Brachyura</taxon>
        <taxon>Eubrachyura</taxon>
        <taxon>Portunoidea</taxon>
        <taxon>Portunidae</taxon>
        <taxon>Portuninae</taxon>
        <taxon>Portunus</taxon>
    </lineage>
</organism>
<accession>A0A5B7G4H7</accession>
<reference evidence="2 3" key="1">
    <citation type="submission" date="2019-05" db="EMBL/GenBank/DDBJ databases">
        <title>Another draft genome of Portunus trituberculatus and its Hox gene families provides insights of decapod evolution.</title>
        <authorList>
            <person name="Jeong J.-H."/>
            <person name="Song I."/>
            <person name="Kim S."/>
            <person name="Choi T."/>
            <person name="Kim D."/>
            <person name="Ryu S."/>
            <person name="Kim W."/>
        </authorList>
    </citation>
    <scope>NUCLEOTIDE SEQUENCE [LARGE SCALE GENOMIC DNA]</scope>
    <source>
        <tissue evidence="2">Muscle</tissue>
    </source>
</reference>
<keyword evidence="3" id="KW-1185">Reference proteome</keyword>
<evidence type="ECO:0000313" key="3">
    <source>
        <dbReference type="Proteomes" id="UP000324222"/>
    </source>
</evidence>